<evidence type="ECO:0000256" key="4">
    <source>
        <dbReference type="SAM" id="Phobius"/>
    </source>
</evidence>
<feature type="transmembrane region" description="Helical" evidence="4">
    <location>
        <begin position="326"/>
        <end position="349"/>
    </location>
</feature>
<gene>
    <name evidence="6" type="ordered locus">Gmet_0223</name>
</gene>
<dbReference type="SUPFAM" id="SSF103473">
    <property type="entry name" value="MFS general substrate transporter"/>
    <property type="match status" value="1"/>
</dbReference>
<evidence type="ECO:0000256" key="3">
    <source>
        <dbReference type="ARBA" id="ARBA00023136"/>
    </source>
</evidence>
<organism evidence="6 7">
    <name type="scientific">Geobacter metallireducens (strain ATCC 53774 / DSM 7210 / GS-15)</name>
    <dbReference type="NCBI Taxonomy" id="269799"/>
    <lineage>
        <taxon>Bacteria</taxon>
        <taxon>Pseudomonadati</taxon>
        <taxon>Thermodesulfobacteriota</taxon>
        <taxon>Desulfuromonadia</taxon>
        <taxon>Geobacterales</taxon>
        <taxon>Geobacteraceae</taxon>
        <taxon>Geobacter</taxon>
    </lineage>
</organism>
<evidence type="ECO:0000256" key="2">
    <source>
        <dbReference type="ARBA" id="ARBA00022989"/>
    </source>
</evidence>
<feature type="transmembrane region" description="Helical" evidence="4">
    <location>
        <begin position="356"/>
        <end position="375"/>
    </location>
</feature>
<feature type="transmembrane region" description="Helical" evidence="4">
    <location>
        <begin position="228"/>
        <end position="248"/>
    </location>
</feature>
<feature type="transmembrane region" description="Helical" evidence="4">
    <location>
        <begin position="268"/>
        <end position="290"/>
    </location>
</feature>
<keyword evidence="3 4" id="KW-0472">Membrane</keyword>
<keyword evidence="1 4" id="KW-0812">Transmembrane</keyword>
<reference evidence="6 7" key="1">
    <citation type="submission" date="2005-10" db="EMBL/GenBank/DDBJ databases">
        <title>Complete sequence of Geobacter metallireducens GS-15.</title>
        <authorList>
            <consortium name="US DOE Joint Genome Institute"/>
            <person name="Copeland A."/>
            <person name="Lucas S."/>
            <person name="Lapidus A."/>
            <person name="Barry K."/>
            <person name="Detter J.C."/>
            <person name="Glavina T."/>
            <person name="Hammon N."/>
            <person name="Israni S."/>
            <person name="Pitluck S."/>
            <person name="Di Bartolo G."/>
            <person name="Chain P."/>
            <person name="Schmutz J."/>
            <person name="Larimer F."/>
            <person name="Land M."/>
            <person name="Kyrpides N."/>
            <person name="Ivanova N."/>
            <person name="Richardson P."/>
        </authorList>
    </citation>
    <scope>NUCLEOTIDE SEQUENCE [LARGE SCALE GENOMIC DNA]</scope>
    <source>
        <strain evidence="7">ATCC 53774 / DSM 7210 / GS-15</strain>
    </source>
</reference>
<dbReference type="PROSITE" id="PS50850">
    <property type="entry name" value="MFS"/>
    <property type="match status" value="1"/>
</dbReference>
<sequence length="426" mass="45111">MEKTPNRWGIAIICTLLMVCLGTVYAWSFFQKPFCDTHWTNSQVAWVFSLAICFLGLAAAAGGMMLPRIGPTKLALAGGALFGAGYLLAALALGMHSLPLLYIGYGVVGGTGLGLGYVTPVATVARWFPDRKGFATGMVVMGFGFGALLMSKVIAPLLLAQMGGDMVTVFAVMGVLFLLVTVPAATFVRYPPTGWVPPEYALPRDQAGSGPDDGGRGARACILSGEFALLWGIFFCNITAGLALIGFQSPLFQEICGEASPGLGKEALARYGATLIATSSLFNGVGRFFWGGLSDRIGRPETFRLILGSQFLAFVLLMRTDSPWHFALLVCYVLLCDGGGFGTMPAFVLDMFGARVMPAVYGAILTAWSAAGIAGPQLVALIKDRYPAELYPGRASVYSFAMGCGFLLVGFALSFLTRSRRGKPVA</sequence>
<dbReference type="InterPro" id="IPR011701">
    <property type="entry name" value="MFS"/>
</dbReference>
<dbReference type="HOGENOM" id="CLU_001265_59_7_7"/>
<dbReference type="Gene3D" id="1.20.1250.20">
    <property type="entry name" value="MFS general substrate transporter like domains"/>
    <property type="match status" value="2"/>
</dbReference>
<keyword evidence="2 4" id="KW-1133">Transmembrane helix</keyword>
<dbReference type="EMBL" id="CP000148">
    <property type="protein sequence ID" value="AFR42790.1"/>
    <property type="molecule type" value="Genomic_DNA"/>
</dbReference>
<dbReference type="STRING" id="269799.Gmet_0223"/>
<name>J7LW68_GEOMG</name>
<feature type="transmembrane region" description="Helical" evidence="4">
    <location>
        <begin position="74"/>
        <end position="94"/>
    </location>
</feature>
<feature type="transmembrane region" description="Helical" evidence="4">
    <location>
        <begin position="395"/>
        <end position="416"/>
    </location>
</feature>
<evidence type="ECO:0000256" key="1">
    <source>
        <dbReference type="ARBA" id="ARBA00022692"/>
    </source>
</evidence>
<accession>J7LW68</accession>
<evidence type="ECO:0000313" key="7">
    <source>
        <dbReference type="Proteomes" id="UP000007073"/>
    </source>
</evidence>
<feature type="transmembrane region" description="Helical" evidence="4">
    <location>
        <begin position="134"/>
        <end position="155"/>
    </location>
</feature>
<keyword evidence="7" id="KW-1185">Reference proteome</keyword>
<feature type="domain" description="Major facilitator superfamily (MFS) profile" evidence="5">
    <location>
        <begin position="1"/>
        <end position="422"/>
    </location>
</feature>
<evidence type="ECO:0000313" key="6">
    <source>
        <dbReference type="EMBL" id="AFR42790.1"/>
    </source>
</evidence>
<dbReference type="Pfam" id="PF07690">
    <property type="entry name" value="MFS_1"/>
    <property type="match status" value="1"/>
</dbReference>
<dbReference type="InterPro" id="IPR036259">
    <property type="entry name" value="MFS_trans_sf"/>
</dbReference>
<reference evidence="6 7" key="2">
    <citation type="journal article" date="2009" name="BMC Microbiol.">
        <title>The genome sequence of Geobacter metallireducens: features of metabolism, physiology and regulation common and dissimilar to Geobacter sulfurreducens.</title>
        <authorList>
            <person name="Aklujkar M."/>
            <person name="Krushkal J."/>
            <person name="DiBartolo G."/>
            <person name="Lapidus A."/>
            <person name="Land M.L."/>
            <person name="Lovley D.R."/>
        </authorList>
    </citation>
    <scope>NUCLEOTIDE SEQUENCE [LARGE SCALE GENOMIC DNA]</scope>
    <source>
        <strain evidence="7">ATCC 53774 / DSM 7210 / GS-15</strain>
    </source>
</reference>
<feature type="transmembrane region" description="Helical" evidence="4">
    <location>
        <begin position="167"/>
        <end position="188"/>
    </location>
</feature>
<feature type="transmembrane region" description="Helical" evidence="4">
    <location>
        <begin position="302"/>
        <end position="320"/>
    </location>
</feature>
<dbReference type="PANTHER" id="PTHR11360:SF317">
    <property type="entry name" value="MAJOR FACILITATOR SUPERFAMILY (MFS) PROFILE DOMAIN-CONTAINING PROTEIN-RELATED"/>
    <property type="match status" value="1"/>
</dbReference>
<dbReference type="AlphaFoldDB" id="J7LW68"/>
<dbReference type="CDD" id="cd17353">
    <property type="entry name" value="MFS_OFA_like"/>
    <property type="match status" value="1"/>
</dbReference>
<dbReference type="PANTHER" id="PTHR11360">
    <property type="entry name" value="MONOCARBOXYLATE TRANSPORTER"/>
    <property type="match status" value="1"/>
</dbReference>
<protein>
    <submittedName>
        <fullName evidence="6">Membrane protein, major facilitator superfamily</fullName>
    </submittedName>
</protein>
<dbReference type="InterPro" id="IPR020846">
    <property type="entry name" value="MFS_dom"/>
</dbReference>
<dbReference type="GO" id="GO:0022857">
    <property type="term" value="F:transmembrane transporter activity"/>
    <property type="evidence" value="ECO:0007669"/>
    <property type="project" value="InterPro"/>
</dbReference>
<dbReference type="eggNOG" id="COG2223">
    <property type="taxonomic scope" value="Bacteria"/>
</dbReference>
<dbReference type="KEGG" id="gme:Gmet_0223"/>
<dbReference type="Proteomes" id="UP000007073">
    <property type="component" value="Chromosome"/>
</dbReference>
<proteinExistence type="predicted"/>
<evidence type="ECO:0000259" key="5">
    <source>
        <dbReference type="PROSITE" id="PS50850"/>
    </source>
</evidence>
<feature type="transmembrane region" description="Helical" evidence="4">
    <location>
        <begin position="100"/>
        <end position="122"/>
    </location>
</feature>
<dbReference type="InterPro" id="IPR050327">
    <property type="entry name" value="Proton-linked_MCT"/>
</dbReference>
<feature type="transmembrane region" description="Helical" evidence="4">
    <location>
        <begin position="42"/>
        <end position="62"/>
    </location>
</feature>